<keyword evidence="2" id="KW-1185">Reference proteome</keyword>
<accession>A0A7Y9IAH6</accession>
<dbReference type="AlphaFoldDB" id="A0A7Y9IAH6"/>
<comment type="caution">
    <text evidence="1">The sequence shown here is derived from an EMBL/GenBank/DDBJ whole genome shotgun (WGS) entry which is preliminary data.</text>
</comment>
<name>A0A7Y9IAH6_9ACTN</name>
<protein>
    <recommendedName>
        <fullName evidence="3">Choice-of-anchor G family protein</fullName>
    </recommendedName>
</protein>
<evidence type="ECO:0000313" key="2">
    <source>
        <dbReference type="Proteomes" id="UP000569914"/>
    </source>
</evidence>
<sequence length="473" mass="48652">MKEKLLGAASTSAGLKTSPGPNNDALNVDLLGDQVVQLGDVSVPLNDLIDFGSIGALGSSSEATSPTSTRSVSGLVAEGGSVTLSGDDASFGAATINLLSLSETADVEGLTDLAVDQLELKLGAFGSEVVVEDGKILDPDGVGGPGQYRVAQADLLVRSPLVSDAANGIYGAAGTVDTTVEDLINDKLDVAALTGLLAAVPAIPEPKVTVDSNMHDTLFQRVLNQPLTSHSKLVTIDFSTGELQIHLDQLAGKGGLNAQEPNAELISSEIYPLIAESVHDIMHDATNLIVGAIEDSLDAVEITLQFTDDYGLVGGKLDVTWTFSLADIASGEVGEVVDNSSGLIGGTTGNTLTTTINTLGGTLGTVVGPVYDLIISDAGDHIFELAINDIKFGFTSTIVNMLSPLFDVLNEFVSLQVNRQEIGTCKNTAGEDVTNSFDLSALSLGLARSADGARVNFGNSATRFTPEGCGASS</sequence>
<dbReference type="EMBL" id="JACCBU010000001">
    <property type="protein sequence ID" value="NYE73284.1"/>
    <property type="molecule type" value="Genomic_DNA"/>
</dbReference>
<gene>
    <name evidence="1" type="ORF">BKA15_004613</name>
</gene>
<evidence type="ECO:0008006" key="3">
    <source>
        <dbReference type="Google" id="ProtNLM"/>
    </source>
</evidence>
<dbReference type="NCBIfam" id="NF033766">
    <property type="entry name" value="choice_anch_G"/>
    <property type="match status" value="1"/>
</dbReference>
<dbReference type="InterPro" id="IPR047900">
    <property type="entry name" value="Choice_anch_G"/>
</dbReference>
<reference evidence="1 2" key="1">
    <citation type="submission" date="2020-07" db="EMBL/GenBank/DDBJ databases">
        <title>Sequencing the genomes of 1000 actinobacteria strains.</title>
        <authorList>
            <person name="Klenk H.-P."/>
        </authorList>
    </citation>
    <scope>NUCLEOTIDE SEQUENCE [LARGE SCALE GENOMIC DNA]</scope>
    <source>
        <strain evidence="1 2">DSM 22083</strain>
    </source>
</reference>
<proteinExistence type="predicted"/>
<dbReference type="Proteomes" id="UP000569914">
    <property type="component" value="Unassembled WGS sequence"/>
</dbReference>
<evidence type="ECO:0000313" key="1">
    <source>
        <dbReference type="EMBL" id="NYE73284.1"/>
    </source>
</evidence>
<organism evidence="1 2">
    <name type="scientific">Microlunatus parietis</name>
    <dbReference type="NCBI Taxonomy" id="682979"/>
    <lineage>
        <taxon>Bacteria</taxon>
        <taxon>Bacillati</taxon>
        <taxon>Actinomycetota</taxon>
        <taxon>Actinomycetes</taxon>
        <taxon>Propionibacteriales</taxon>
        <taxon>Propionibacteriaceae</taxon>
        <taxon>Microlunatus</taxon>
    </lineage>
</organism>